<dbReference type="PANTHER" id="PTHR10039">
    <property type="entry name" value="AMELOGENIN"/>
    <property type="match status" value="1"/>
</dbReference>
<dbReference type="EMBL" id="JAGMVJ010000031">
    <property type="protein sequence ID" value="KAH7068640.1"/>
    <property type="molecule type" value="Genomic_DNA"/>
</dbReference>
<evidence type="ECO:0000256" key="1">
    <source>
        <dbReference type="ARBA" id="ARBA00022737"/>
    </source>
</evidence>
<evidence type="ECO:0000313" key="4">
    <source>
        <dbReference type="EMBL" id="KAH7068640.1"/>
    </source>
</evidence>
<keyword evidence="5" id="KW-1185">Reference proteome</keyword>
<evidence type="ECO:0000259" key="3">
    <source>
        <dbReference type="Pfam" id="PF25053"/>
    </source>
</evidence>
<feature type="domain" description="Nephrocystin 3-like N-terminal" evidence="2">
    <location>
        <begin position="254"/>
        <end position="422"/>
    </location>
</feature>
<name>A0A8K0QSR5_9PLEO</name>
<accession>A0A8K0QSR5</accession>
<dbReference type="InterPro" id="IPR027417">
    <property type="entry name" value="P-loop_NTPase"/>
</dbReference>
<evidence type="ECO:0000259" key="2">
    <source>
        <dbReference type="Pfam" id="PF24883"/>
    </source>
</evidence>
<dbReference type="Pfam" id="PF25053">
    <property type="entry name" value="DUF7791"/>
    <property type="match status" value="1"/>
</dbReference>
<dbReference type="SUPFAM" id="SSF52540">
    <property type="entry name" value="P-loop containing nucleoside triphosphate hydrolases"/>
    <property type="match status" value="1"/>
</dbReference>
<keyword evidence="1" id="KW-0677">Repeat</keyword>
<dbReference type="OrthoDB" id="443402at2759"/>
<comment type="caution">
    <text evidence="4">The sequence shown here is derived from an EMBL/GenBank/DDBJ whole genome shotgun (WGS) entry which is preliminary data.</text>
</comment>
<gene>
    <name evidence="4" type="ORF">FB567DRAFT_457239</name>
</gene>
<evidence type="ECO:0000313" key="5">
    <source>
        <dbReference type="Proteomes" id="UP000813461"/>
    </source>
</evidence>
<protein>
    <recommendedName>
        <fullName evidence="6">NACHT domain-containing protein</fullName>
    </recommendedName>
</protein>
<reference evidence="4" key="1">
    <citation type="journal article" date="2021" name="Nat. Commun.">
        <title>Genetic determinants of endophytism in the Arabidopsis root mycobiome.</title>
        <authorList>
            <person name="Mesny F."/>
            <person name="Miyauchi S."/>
            <person name="Thiergart T."/>
            <person name="Pickel B."/>
            <person name="Atanasova L."/>
            <person name="Karlsson M."/>
            <person name="Huettel B."/>
            <person name="Barry K.W."/>
            <person name="Haridas S."/>
            <person name="Chen C."/>
            <person name="Bauer D."/>
            <person name="Andreopoulos W."/>
            <person name="Pangilinan J."/>
            <person name="LaButti K."/>
            <person name="Riley R."/>
            <person name="Lipzen A."/>
            <person name="Clum A."/>
            <person name="Drula E."/>
            <person name="Henrissat B."/>
            <person name="Kohler A."/>
            <person name="Grigoriev I.V."/>
            <person name="Martin F.M."/>
            <person name="Hacquard S."/>
        </authorList>
    </citation>
    <scope>NUCLEOTIDE SEQUENCE</scope>
    <source>
        <strain evidence="4">MPI-SDFR-AT-0120</strain>
    </source>
</reference>
<dbReference type="Pfam" id="PF24883">
    <property type="entry name" value="NPHP3_N"/>
    <property type="match status" value="1"/>
</dbReference>
<dbReference type="Gene3D" id="3.40.50.300">
    <property type="entry name" value="P-loop containing nucleotide triphosphate hydrolases"/>
    <property type="match status" value="1"/>
</dbReference>
<dbReference type="AlphaFoldDB" id="A0A8K0QSR5"/>
<dbReference type="Proteomes" id="UP000813461">
    <property type="component" value="Unassembled WGS sequence"/>
</dbReference>
<dbReference type="InterPro" id="IPR056884">
    <property type="entry name" value="NPHP3-like_N"/>
</dbReference>
<sequence length="836" mass="95597">MEPLSALSIASAVIQIIDFSSKVIARTREVHRSGDGAVEEGALFANATANLNDLLIELNRTTISESSGYGASHQRSADKQLLQHAKDSQVIATELRALLANVKHKRDGRQRNAIQQGFRGVLEQKNVDALNQRLDDIRKQIDTTLLVSLRQNQDVTVQQNRPGNDAAHRKTKLLSLIQSQDWQPTDQRDLMEFSNQLTSLVQTDLEDHFSKMILGRLYFVDLPHRYENIPKAHRDTFEWVFAGSPSQQDPVKWDGFSEWLSATGEKNVYWATGKPGSGKSTLMKFMYSHSRTDRDLQAWANGLPLVKAGFFFWSSGTFMQMSRNGLLQSLLHKSLKDDRSTLLRVFKHRWHQYTGFGGGRERFEWLELRSAFETMVGTPETSRKFFFMIDGLDEFDGNPKELIDLILGLAKHPHVKICVASRPWLVFADAFEDRPSLRLEQLTSNDIQKYIASFFEDNKHYTRLSRLEPVRASALISDITEKSKGVFLWVHLVVQSLLDGLSNADRLSDLVARVNALPPDLEELYAKLLNSLDADYFTHACQLFRLVMYNERPTLLDLYFVDTEEEDSALRDKVQDLNPEEITSRLETMYRRLISRCKGFLEIEGKQFDPAQAEAKATPIGWIHRTAKDFLQSKDMWSRILEATGHDSFDIEMRWMNGLLAAFKATSTTPPAKWYEFKACIECAILRQHRTRICPVKYLDELGHAAMQKCPELSLGTLTYPLHTPIPRVQTVLDFAVWLRLASWIDAKAQTMTHQDVVHAAKFIDIRIQDPNEYVANDFDIGFLTGAYRYTPPGNNKHTYQSIQNASNAQAALDRALIKGHRRKISWQKTKRRIFG</sequence>
<dbReference type="InterPro" id="IPR056693">
    <property type="entry name" value="DUF7791"/>
</dbReference>
<proteinExistence type="predicted"/>
<organism evidence="4 5">
    <name type="scientific">Paraphoma chrysanthemicola</name>
    <dbReference type="NCBI Taxonomy" id="798071"/>
    <lineage>
        <taxon>Eukaryota</taxon>
        <taxon>Fungi</taxon>
        <taxon>Dikarya</taxon>
        <taxon>Ascomycota</taxon>
        <taxon>Pezizomycotina</taxon>
        <taxon>Dothideomycetes</taxon>
        <taxon>Pleosporomycetidae</taxon>
        <taxon>Pleosporales</taxon>
        <taxon>Pleosporineae</taxon>
        <taxon>Phaeosphaeriaceae</taxon>
        <taxon>Paraphoma</taxon>
    </lineage>
</organism>
<feature type="domain" description="DUF7791" evidence="3">
    <location>
        <begin position="531"/>
        <end position="669"/>
    </location>
</feature>
<evidence type="ECO:0008006" key="6">
    <source>
        <dbReference type="Google" id="ProtNLM"/>
    </source>
</evidence>
<dbReference type="PANTHER" id="PTHR10039:SF5">
    <property type="entry name" value="NACHT DOMAIN-CONTAINING PROTEIN"/>
    <property type="match status" value="1"/>
</dbReference>